<dbReference type="SUPFAM" id="SSF161098">
    <property type="entry name" value="MetI-like"/>
    <property type="match status" value="1"/>
</dbReference>
<keyword evidence="3" id="KW-1003">Cell membrane</keyword>
<evidence type="ECO:0000256" key="9">
    <source>
        <dbReference type="ARBA" id="ARBA00024202"/>
    </source>
</evidence>
<dbReference type="PANTHER" id="PTHR43163:SF6">
    <property type="entry name" value="DIPEPTIDE TRANSPORT SYSTEM PERMEASE PROTEIN DPPB-RELATED"/>
    <property type="match status" value="1"/>
</dbReference>
<protein>
    <submittedName>
        <fullName evidence="12">Peptide ABC transporter permease</fullName>
    </submittedName>
</protein>
<keyword evidence="8 10" id="KW-0472">Membrane</keyword>
<evidence type="ECO:0000256" key="4">
    <source>
        <dbReference type="ARBA" id="ARBA00022596"/>
    </source>
</evidence>
<keyword evidence="4" id="KW-0533">Nickel</keyword>
<sequence length="315" mass="34921">MLWYILRRVLLLLPTLFLVSIISFSLIYITPGDPAEILLTGPGGGADPKAVEEFRVRMGLDQPFYIQYLRWLNDVLHGDFGYSYMTDQPVADTVFDSFLSTLKLAAVSMVIALLIAIPFGILAAMKHNTIIDDLSRLTALIGVSIPNFWQGFLLILIFSIYLGWFPVAGYGDGGDLKHIILPAVTLGTSSAAVTMRLMRSSMFEALEQDYIITARAKGLHERVVIGKHALKNALIPVVTMIGLNAGFLLNGSPIIEVIFAWPGIGRLVVSSIYQRDYPMIQGSILFVAIIFLTVNFIVDILYTYINPRIRYEAGD</sequence>
<feature type="transmembrane region" description="Helical" evidence="10">
    <location>
        <begin position="137"/>
        <end position="164"/>
    </location>
</feature>
<feature type="transmembrane region" description="Helical" evidence="10">
    <location>
        <begin position="254"/>
        <end position="273"/>
    </location>
</feature>
<evidence type="ECO:0000256" key="8">
    <source>
        <dbReference type="ARBA" id="ARBA00023136"/>
    </source>
</evidence>
<evidence type="ECO:0000256" key="6">
    <source>
        <dbReference type="ARBA" id="ARBA00022989"/>
    </source>
</evidence>
<proteinExistence type="inferred from homology"/>
<feature type="domain" description="ABC transmembrane type-1" evidence="11">
    <location>
        <begin position="98"/>
        <end position="302"/>
    </location>
</feature>
<keyword evidence="5 10" id="KW-0812">Transmembrane</keyword>
<dbReference type="Proteomes" id="UP000186940">
    <property type="component" value="Unassembled WGS sequence"/>
</dbReference>
<keyword evidence="7" id="KW-0406">Ion transport</keyword>
<name>A0A1F2PC86_9EURY</name>
<dbReference type="PROSITE" id="PS50928">
    <property type="entry name" value="ABC_TM1"/>
    <property type="match status" value="1"/>
</dbReference>
<dbReference type="PATRIC" id="fig|1838285.3.peg.334"/>
<accession>A0A1F2PC86</accession>
<dbReference type="EMBL" id="LYOS01000001">
    <property type="protein sequence ID" value="OFV68655.1"/>
    <property type="molecule type" value="Genomic_DNA"/>
</dbReference>
<evidence type="ECO:0000256" key="1">
    <source>
        <dbReference type="ARBA" id="ARBA00004651"/>
    </source>
</evidence>
<evidence type="ECO:0000256" key="10">
    <source>
        <dbReference type="RuleBase" id="RU363032"/>
    </source>
</evidence>
<evidence type="ECO:0000256" key="7">
    <source>
        <dbReference type="ARBA" id="ARBA00023065"/>
    </source>
</evidence>
<keyword evidence="6 10" id="KW-1133">Transmembrane helix</keyword>
<dbReference type="GO" id="GO:0015099">
    <property type="term" value="F:nickel cation transmembrane transporter activity"/>
    <property type="evidence" value="ECO:0007669"/>
    <property type="project" value="InterPro"/>
</dbReference>
<dbReference type="STRING" id="1838285.SCAL_000331"/>
<dbReference type="NCBIfam" id="NF045470">
    <property type="entry name" value="Opp2B"/>
    <property type="match status" value="1"/>
</dbReference>
<feature type="transmembrane region" description="Helical" evidence="10">
    <location>
        <begin position="104"/>
        <end position="125"/>
    </location>
</feature>
<organism evidence="12 13">
    <name type="scientific">Candidatus Syntropharchaeum caldarium</name>
    <dbReference type="NCBI Taxonomy" id="1838285"/>
    <lineage>
        <taxon>Archaea</taxon>
        <taxon>Methanobacteriati</taxon>
        <taxon>Methanobacteriota</taxon>
        <taxon>Stenosarchaea group</taxon>
        <taxon>Methanomicrobia</taxon>
        <taxon>Methanosarcinales</taxon>
        <taxon>ANME-2 cluster</taxon>
        <taxon>Candidatus Syntropharchaeum</taxon>
    </lineage>
</organism>
<evidence type="ECO:0000259" key="11">
    <source>
        <dbReference type="PROSITE" id="PS50928"/>
    </source>
</evidence>
<evidence type="ECO:0000313" key="12">
    <source>
        <dbReference type="EMBL" id="OFV68655.1"/>
    </source>
</evidence>
<comment type="similarity">
    <text evidence="9">Belongs to the binding-protein-dependent transport system permease family. OppBC subfamily.</text>
</comment>
<gene>
    <name evidence="12" type="ORF">SCAL_000331</name>
</gene>
<comment type="caution">
    <text evidence="12">The sequence shown here is derived from an EMBL/GenBank/DDBJ whole genome shotgun (WGS) entry which is preliminary data.</text>
</comment>
<dbReference type="Pfam" id="PF00528">
    <property type="entry name" value="BPD_transp_1"/>
    <property type="match status" value="1"/>
</dbReference>
<dbReference type="GO" id="GO:0005886">
    <property type="term" value="C:plasma membrane"/>
    <property type="evidence" value="ECO:0007669"/>
    <property type="project" value="UniProtKB-SubCell"/>
</dbReference>
<dbReference type="PANTHER" id="PTHR43163">
    <property type="entry name" value="DIPEPTIDE TRANSPORT SYSTEM PERMEASE PROTEIN DPPB-RELATED"/>
    <property type="match status" value="1"/>
</dbReference>
<dbReference type="InterPro" id="IPR000515">
    <property type="entry name" value="MetI-like"/>
</dbReference>
<evidence type="ECO:0000256" key="2">
    <source>
        <dbReference type="ARBA" id="ARBA00022448"/>
    </source>
</evidence>
<dbReference type="AlphaFoldDB" id="A0A1F2PC86"/>
<keyword evidence="2 10" id="KW-0813">Transport</keyword>
<dbReference type="InterPro" id="IPR035906">
    <property type="entry name" value="MetI-like_sf"/>
</dbReference>
<dbReference type="CDD" id="cd06261">
    <property type="entry name" value="TM_PBP2"/>
    <property type="match status" value="1"/>
</dbReference>
<feature type="transmembrane region" description="Helical" evidence="10">
    <location>
        <begin position="285"/>
        <end position="305"/>
    </location>
</feature>
<evidence type="ECO:0000313" key="13">
    <source>
        <dbReference type="Proteomes" id="UP000186940"/>
    </source>
</evidence>
<evidence type="ECO:0000256" key="5">
    <source>
        <dbReference type="ARBA" id="ARBA00022692"/>
    </source>
</evidence>
<feature type="transmembrane region" description="Helical" evidence="10">
    <location>
        <begin position="9"/>
        <end position="29"/>
    </location>
</feature>
<reference evidence="12" key="1">
    <citation type="submission" date="2016-05" db="EMBL/GenBank/DDBJ databases">
        <title>Microbial consortia oxidize butane by reversing methanogenesis.</title>
        <authorList>
            <person name="Laso-Perez R."/>
            <person name="Richter M."/>
            <person name="Wegener G."/>
            <person name="Musat F."/>
        </authorList>
    </citation>
    <scope>NUCLEOTIDE SEQUENCE [LARGE SCALE GENOMIC DNA]</scope>
    <source>
        <strain evidence="12">BOX2</strain>
    </source>
</reference>
<dbReference type="Pfam" id="PF19300">
    <property type="entry name" value="BPD_transp_1_N"/>
    <property type="match status" value="1"/>
</dbReference>
<dbReference type="InterPro" id="IPR045621">
    <property type="entry name" value="BPD_transp_1_N"/>
</dbReference>
<feature type="transmembrane region" description="Helical" evidence="10">
    <location>
        <begin position="179"/>
        <end position="198"/>
    </location>
</feature>
<evidence type="ECO:0000256" key="3">
    <source>
        <dbReference type="ARBA" id="ARBA00022475"/>
    </source>
</evidence>
<dbReference type="InterPro" id="IPR050045">
    <property type="entry name" value="Opp2B"/>
</dbReference>
<comment type="subcellular location">
    <subcellularLocation>
        <location evidence="1 10">Cell membrane</location>
        <topology evidence="1 10">Multi-pass membrane protein</topology>
    </subcellularLocation>
</comment>
<dbReference type="Gene3D" id="1.10.3720.10">
    <property type="entry name" value="MetI-like"/>
    <property type="match status" value="1"/>
</dbReference>
<keyword evidence="13" id="KW-1185">Reference proteome</keyword>